<reference evidence="2 3" key="1">
    <citation type="journal article" date="2012" name="Environ. Microbiol.">
        <title>The genome of the ammonia-oxidizing Candidatus Nitrososphaera gargensis: insights into metabolic versatility and environmental adaptations.</title>
        <authorList>
            <person name="Spang A."/>
            <person name="Poehlein A."/>
            <person name="Offre P."/>
            <person name="Zumbragel S."/>
            <person name="Haider S."/>
            <person name="Rychlik N."/>
            <person name="Nowka B."/>
            <person name="Schmeisser C."/>
            <person name="Lebedeva E.V."/>
            <person name="Rattei T."/>
            <person name="Bohm C."/>
            <person name="Schmid M."/>
            <person name="Galushko A."/>
            <person name="Hatzenpichler R."/>
            <person name="Weinmaier T."/>
            <person name="Daniel R."/>
            <person name="Schleper C."/>
            <person name="Spieck E."/>
            <person name="Streit W."/>
            <person name="Wagner M."/>
        </authorList>
    </citation>
    <scope>NUCLEOTIDE SEQUENCE [LARGE SCALE GENOMIC DNA]</scope>
    <source>
        <strain evidence="3">Ga9.2</strain>
    </source>
</reference>
<keyword evidence="1" id="KW-1133">Transmembrane helix</keyword>
<dbReference type="AlphaFoldDB" id="K0IJM1"/>
<dbReference type="Proteomes" id="UP000008037">
    <property type="component" value="Chromosome"/>
</dbReference>
<dbReference type="KEGG" id="nga:Ngar_c33250"/>
<gene>
    <name evidence="2" type="ordered locus">Ngar_c33250</name>
</gene>
<feature type="transmembrane region" description="Helical" evidence="1">
    <location>
        <begin position="67"/>
        <end position="88"/>
    </location>
</feature>
<feature type="transmembrane region" description="Helical" evidence="1">
    <location>
        <begin position="168"/>
        <end position="191"/>
    </location>
</feature>
<feature type="transmembrane region" description="Helical" evidence="1">
    <location>
        <begin position="21"/>
        <end position="40"/>
    </location>
</feature>
<dbReference type="HOGENOM" id="CLU_1381450_0_0_2"/>
<sequence>MKHARKSTSQRFRPRLAVTGSGLAAGLISSLAISALLLLVERVSELPVGTFYLVLAFALLQTEEHTIGMVALGFLMHLAAGSVIGLAISVPFSASRRLFAAGGKYAPAYGLAAGFVLWSALFLPITYGIMLPLLNAADSQAVMIRQKVPTGEAYTVAMGELLAMMDRVVVGALAFNMFYGLLAVTLSRSLYEAYLRRNRIVL</sequence>
<dbReference type="EMBL" id="CP002408">
    <property type="protein sequence ID" value="AFU60240.1"/>
    <property type="molecule type" value="Genomic_DNA"/>
</dbReference>
<accession>K0IJM1</accession>
<evidence type="ECO:0000256" key="1">
    <source>
        <dbReference type="SAM" id="Phobius"/>
    </source>
</evidence>
<keyword evidence="3" id="KW-1185">Reference proteome</keyword>
<dbReference type="BioCyc" id="CNIT1237085:G1324-3325-MONOMER"/>
<name>K0IJM1_NITGG</name>
<dbReference type="RefSeq" id="WP_015020773.1">
    <property type="nucleotide sequence ID" value="NC_018719.1"/>
</dbReference>
<organism evidence="2 3">
    <name type="scientific">Nitrososphaera gargensis (strain Ga9.2)</name>
    <dbReference type="NCBI Taxonomy" id="1237085"/>
    <lineage>
        <taxon>Archaea</taxon>
        <taxon>Nitrososphaerota</taxon>
        <taxon>Nitrososphaeria</taxon>
        <taxon>Nitrososphaerales</taxon>
        <taxon>Nitrososphaeraceae</taxon>
        <taxon>Nitrososphaera</taxon>
    </lineage>
</organism>
<dbReference type="InParanoid" id="K0IJM1"/>
<protein>
    <submittedName>
        <fullName evidence="2">Uncharacterized protein</fullName>
    </submittedName>
</protein>
<feature type="transmembrane region" description="Helical" evidence="1">
    <location>
        <begin position="109"/>
        <end position="130"/>
    </location>
</feature>
<proteinExistence type="predicted"/>
<dbReference type="GeneID" id="13797135"/>
<evidence type="ECO:0000313" key="2">
    <source>
        <dbReference type="EMBL" id="AFU60240.1"/>
    </source>
</evidence>
<keyword evidence="1" id="KW-0812">Transmembrane</keyword>
<evidence type="ECO:0000313" key="3">
    <source>
        <dbReference type="Proteomes" id="UP000008037"/>
    </source>
</evidence>
<keyword evidence="1" id="KW-0472">Membrane</keyword>